<feature type="chain" id="PRO_5045209680" description="Secreted protein" evidence="2">
    <location>
        <begin position="22"/>
        <end position="278"/>
    </location>
</feature>
<evidence type="ECO:0000256" key="1">
    <source>
        <dbReference type="SAM" id="MobiDB-lite"/>
    </source>
</evidence>
<comment type="caution">
    <text evidence="3">The sequence shown here is derived from an EMBL/GenBank/DDBJ whole genome shotgun (WGS) entry which is preliminary data.</text>
</comment>
<name>A0ABT4GIH5_9BACL</name>
<dbReference type="EMBL" id="JAMDMX010000084">
    <property type="protein sequence ID" value="MCY9695981.1"/>
    <property type="molecule type" value="Genomic_DNA"/>
</dbReference>
<keyword evidence="2" id="KW-0732">Signal</keyword>
<evidence type="ECO:0008006" key="5">
    <source>
        <dbReference type="Google" id="ProtNLM"/>
    </source>
</evidence>
<feature type="signal peptide" evidence="2">
    <location>
        <begin position="1"/>
        <end position="21"/>
    </location>
</feature>
<evidence type="ECO:0000256" key="2">
    <source>
        <dbReference type="SAM" id="SignalP"/>
    </source>
</evidence>
<dbReference type="Proteomes" id="UP001527099">
    <property type="component" value="Unassembled WGS sequence"/>
</dbReference>
<feature type="compositionally biased region" description="Basic and acidic residues" evidence="1">
    <location>
        <begin position="26"/>
        <end position="43"/>
    </location>
</feature>
<dbReference type="RefSeq" id="WP_268617143.1">
    <property type="nucleotide sequence ID" value="NZ_JAMDMX010000084.1"/>
</dbReference>
<proteinExistence type="predicted"/>
<evidence type="ECO:0000313" key="3">
    <source>
        <dbReference type="EMBL" id="MCY9695981.1"/>
    </source>
</evidence>
<reference evidence="3 4" key="1">
    <citation type="submission" date="2022-05" db="EMBL/GenBank/DDBJ databases">
        <title>Genome Sequencing of Bee-Associated Microbes.</title>
        <authorList>
            <person name="Dunlap C."/>
        </authorList>
    </citation>
    <scope>NUCLEOTIDE SEQUENCE [LARGE SCALE GENOMIC DNA]</scope>
    <source>
        <strain evidence="3 4">NRRL B-14421</strain>
    </source>
</reference>
<accession>A0ABT4GIH5</accession>
<organism evidence="3 4">
    <name type="scientific">Paenibacillus alginolyticus</name>
    <dbReference type="NCBI Taxonomy" id="59839"/>
    <lineage>
        <taxon>Bacteria</taxon>
        <taxon>Bacillati</taxon>
        <taxon>Bacillota</taxon>
        <taxon>Bacilli</taxon>
        <taxon>Bacillales</taxon>
        <taxon>Paenibacillaceae</taxon>
        <taxon>Paenibacillus</taxon>
    </lineage>
</organism>
<sequence length="278" mass="30127">MKKIGVILLTLAILLSACGKAATTDHSARSENKEQGHAGHESSESAADTEGIQAVFKLSPDPVQAKQETEMTIQILDKNGKSVDDFDLNHEKKMHLILVSQDLAYYKHLHPTYQGKGLFTIRAALPAGGNYKLFADFKPSGLAQIVKSYVIKAGGEAAPSKALQPDSKLTATVNGMEISLAVDHLMAGMDLDLTYTFKDAATKAPITNLQPYLGAVGHVVILDEKADQYLHVHPVDEKSAGPEAKFKTSFPKSGIYKIWGEFQRDGQVITVPFVVKVP</sequence>
<evidence type="ECO:0000313" key="4">
    <source>
        <dbReference type="Proteomes" id="UP001527099"/>
    </source>
</evidence>
<protein>
    <recommendedName>
        <fullName evidence="5">Secreted protein</fullName>
    </recommendedName>
</protein>
<dbReference type="PROSITE" id="PS51257">
    <property type="entry name" value="PROKAR_LIPOPROTEIN"/>
    <property type="match status" value="1"/>
</dbReference>
<gene>
    <name evidence="3" type="ORF">M5X19_24185</name>
</gene>
<feature type="region of interest" description="Disordered" evidence="1">
    <location>
        <begin position="26"/>
        <end position="48"/>
    </location>
</feature>
<keyword evidence="4" id="KW-1185">Reference proteome</keyword>